<evidence type="ECO:0000256" key="1">
    <source>
        <dbReference type="ARBA" id="ARBA00023125"/>
    </source>
</evidence>
<evidence type="ECO:0000256" key="3">
    <source>
        <dbReference type="SAM" id="MobiDB-lite"/>
    </source>
</evidence>
<dbReference type="Gene3D" id="2.60.40.1390">
    <property type="entry name" value="NDT80 DNA-binding domain"/>
    <property type="match status" value="1"/>
</dbReference>
<evidence type="ECO:0000313" key="5">
    <source>
        <dbReference type="EMBL" id="KAJ5502367.1"/>
    </source>
</evidence>
<comment type="caution">
    <text evidence="5">The sequence shown here is derived from an EMBL/GenBank/DDBJ whole genome shotgun (WGS) entry which is preliminary data.</text>
</comment>
<feature type="compositionally biased region" description="Basic and acidic residues" evidence="3">
    <location>
        <begin position="311"/>
        <end position="325"/>
    </location>
</feature>
<dbReference type="EMBL" id="JAPWDS010000003">
    <property type="protein sequence ID" value="KAJ5502367.1"/>
    <property type="molecule type" value="Genomic_DNA"/>
</dbReference>
<feature type="region of interest" description="Disordered" evidence="3">
    <location>
        <begin position="311"/>
        <end position="336"/>
    </location>
</feature>
<dbReference type="PANTHER" id="PTHR35144:SF2">
    <property type="entry name" value="MEIOSIS-SPECIFIC TRANSCRIPTION FACTOR NDT80"/>
    <property type="match status" value="1"/>
</dbReference>
<proteinExistence type="predicted"/>
<dbReference type="GO" id="GO:0000228">
    <property type="term" value="C:nuclear chromosome"/>
    <property type="evidence" value="ECO:0007669"/>
    <property type="project" value="TreeGrafter"/>
</dbReference>
<organism evidence="5 6">
    <name type="scientific">Penicillium fimorum</name>
    <dbReference type="NCBI Taxonomy" id="1882269"/>
    <lineage>
        <taxon>Eukaryota</taxon>
        <taxon>Fungi</taxon>
        <taxon>Dikarya</taxon>
        <taxon>Ascomycota</taxon>
        <taxon>Pezizomycotina</taxon>
        <taxon>Eurotiomycetes</taxon>
        <taxon>Eurotiomycetidae</taxon>
        <taxon>Eurotiales</taxon>
        <taxon>Aspergillaceae</taxon>
        <taxon>Penicillium</taxon>
    </lineage>
</organism>
<reference evidence="5" key="1">
    <citation type="submission" date="2022-12" db="EMBL/GenBank/DDBJ databases">
        <authorList>
            <person name="Petersen C."/>
        </authorList>
    </citation>
    <scope>NUCLEOTIDE SEQUENCE</scope>
    <source>
        <strain evidence="5">IBT 29495</strain>
    </source>
</reference>
<dbReference type="InterPro" id="IPR008967">
    <property type="entry name" value="p53-like_TF_DNA-bd_sf"/>
</dbReference>
<evidence type="ECO:0000259" key="4">
    <source>
        <dbReference type="PROSITE" id="PS51517"/>
    </source>
</evidence>
<evidence type="ECO:0000313" key="6">
    <source>
        <dbReference type="Proteomes" id="UP001149954"/>
    </source>
</evidence>
<sequence length="590" mass="64635">MNSPALLSEVFSLNDPVTSEGDYINSHVTGFGTDEDDNSQRVGGLISMPDTNGVRYHAQQPVMQDLQYPGSSALAMTPPDSCPDSFSPTSGPLYPHISRLQHPFDRMADYQRVPALQPPTGMTAGMQSSGHNLTSIPALMGRNNSYGSYALQRGIGNISMPLGGMNDLSRSHGYPGTPRVLDSGMDRSQNNMYQQPIVESSQRSQPQVEAPPFDDTTILHTVVAEFGGQYQTVKPDVQAKMGRGPFPAEGKWTCYRRNYFAVTCGFGLHPWPPTAPLYIRYPDQTLEPIRGFSMAISAIVNGQYGETRELVQHTPKRDKQSERKPGRVVLQPAPPPSFTATSTVNGNLSGFPLGSQSMDYNPSFAGTPQPCQPPTSHVFERIQFQKATANNGKRRAQQQYYNLVIELYAEVASSVPGETEWVQIARRQSHPLVVRGRSPGHYKDGRRGSTGSMGPEGTGGDTTCGVLPHGLGQTGRSHMLMYDTSHRAGLSYGRSDHRKMNVTDHSPLSDSPAISSSSSSGFEYSMIDTMDPMDTIKSDLYLKSDPYQDNTYIGVPSHQHRQSNAGGYDPVYSTTYSRYDPIQNSHSLCT</sequence>
<dbReference type="GO" id="GO:0003700">
    <property type="term" value="F:DNA-binding transcription factor activity"/>
    <property type="evidence" value="ECO:0007669"/>
    <property type="project" value="UniProtKB-UniRule"/>
</dbReference>
<dbReference type="InterPro" id="IPR024061">
    <property type="entry name" value="NDT80_DNA-bd_dom"/>
</dbReference>
<dbReference type="GO" id="GO:0051321">
    <property type="term" value="P:meiotic cell cycle"/>
    <property type="evidence" value="ECO:0007669"/>
    <property type="project" value="TreeGrafter"/>
</dbReference>
<evidence type="ECO:0000256" key="2">
    <source>
        <dbReference type="PROSITE-ProRule" id="PRU00850"/>
    </source>
</evidence>
<dbReference type="GO" id="GO:0045944">
    <property type="term" value="P:positive regulation of transcription by RNA polymerase II"/>
    <property type="evidence" value="ECO:0007669"/>
    <property type="project" value="TreeGrafter"/>
</dbReference>
<gene>
    <name evidence="5" type="ORF">N7463_005241</name>
</gene>
<keyword evidence="1 2" id="KW-0238">DNA-binding</keyword>
<dbReference type="GO" id="GO:0003677">
    <property type="term" value="F:DNA binding"/>
    <property type="evidence" value="ECO:0007669"/>
    <property type="project" value="UniProtKB-KW"/>
</dbReference>
<feature type="region of interest" description="Disordered" evidence="3">
    <location>
        <begin position="491"/>
        <end position="520"/>
    </location>
</feature>
<accession>A0A9W9XS36</accession>
<dbReference type="PANTHER" id="PTHR35144">
    <property type="entry name" value="MEIOSIS-SPECIFIC TRANSCRIPTION FACTOR NDT80"/>
    <property type="match status" value="1"/>
</dbReference>
<dbReference type="Pfam" id="PF05224">
    <property type="entry name" value="NDT80_PhoG"/>
    <property type="match status" value="1"/>
</dbReference>
<reference evidence="5" key="2">
    <citation type="journal article" date="2023" name="IMA Fungus">
        <title>Comparative genomic study of the Penicillium genus elucidates a diverse pangenome and 15 lateral gene transfer events.</title>
        <authorList>
            <person name="Petersen C."/>
            <person name="Sorensen T."/>
            <person name="Nielsen M.R."/>
            <person name="Sondergaard T.E."/>
            <person name="Sorensen J.L."/>
            <person name="Fitzpatrick D.A."/>
            <person name="Frisvad J.C."/>
            <person name="Nielsen K.L."/>
        </authorList>
    </citation>
    <scope>NUCLEOTIDE SEQUENCE</scope>
    <source>
        <strain evidence="5">IBT 29495</strain>
    </source>
</reference>
<feature type="DNA-binding region" description="NDT80" evidence="2">
    <location>
        <begin position="176"/>
        <end position="446"/>
    </location>
</feature>
<dbReference type="InterPro" id="IPR052605">
    <property type="entry name" value="Fungal_trans_regulator"/>
</dbReference>
<feature type="region of interest" description="Disordered" evidence="3">
    <location>
        <begin position="434"/>
        <end position="462"/>
    </location>
</feature>
<dbReference type="PROSITE" id="PS51517">
    <property type="entry name" value="NDT80"/>
    <property type="match status" value="1"/>
</dbReference>
<keyword evidence="6" id="KW-1185">Reference proteome</keyword>
<feature type="compositionally biased region" description="Low complexity" evidence="3">
    <location>
        <begin position="506"/>
        <end position="520"/>
    </location>
</feature>
<name>A0A9W9XS36_9EURO</name>
<feature type="domain" description="NDT80" evidence="4">
    <location>
        <begin position="176"/>
        <end position="446"/>
    </location>
</feature>
<dbReference type="InterPro" id="IPR037141">
    <property type="entry name" value="NDT80_DNA-bd_dom_sf"/>
</dbReference>
<protein>
    <submittedName>
        <fullName evidence="5">P53-like transcription factor DNA-binding</fullName>
    </submittedName>
</protein>
<dbReference type="OrthoDB" id="2288358at2759"/>
<dbReference type="Proteomes" id="UP001149954">
    <property type="component" value="Unassembled WGS sequence"/>
</dbReference>
<dbReference type="AlphaFoldDB" id="A0A9W9XS36"/>
<dbReference type="SUPFAM" id="SSF49417">
    <property type="entry name" value="p53-like transcription factors"/>
    <property type="match status" value="1"/>
</dbReference>